<proteinExistence type="predicted"/>
<sequence length="151" mass="17118">MGITKTFLDNEPHSMENISVLHARIQTGCSLRGQRFFRDFYFSDALKKTHFFYSPSVSPTSDNGTLFFPATAIRKMRYQLFISLGSTRSMRSVLWRTALMASISAGERNASDRFSHRDSRNVDHLGIVREIGVRAANGEFHNRNPSHGCSL</sequence>
<accession>A0A450ZCN0</accession>
<dbReference type="AlphaFoldDB" id="A0A450ZCN0"/>
<name>A0A450ZCN0_9GAMM</name>
<reference evidence="1" key="1">
    <citation type="submission" date="2019-02" db="EMBL/GenBank/DDBJ databases">
        <authorList>
            <person name="Gruber-Vodicka R. H."/>
            <person name="Seah K. B. B."/>
        </authorList>
    </citation>
    <scope>NUCLEOTIDE SEQUENCE</scope>
    <source>
        <strain evidence="1">BECK_BZ126</strain>
    </source>
</reference>
<organism evidence="1">
    <name type="scientific">Candidatus Kentrum sp. TC</name>
    <dbReference type="NCBI Taxonomy" id="2126339"/>
    <lineage>
        <taxon>Bacteria</taxon>
        <taxon>Pseudomonadati</taxon>
        <taxon>Pseudomonadota</taxon>
        <taxon>Gammaproteobacteria</taxon>
        <taxon>Candidatus Kentrum</taxon>
    </lineage>
</organism>
<dbReference type="EMBL" id="CAADFW010000001">
    <property type="protein sequence ID" value="VFK51542.1"/>
    <property type="molecule type" value="Genomic_DNA"/>
</dbReference>
<protein>
    <submittedName>
        <fullName evidence="1">Uncharacterized protein</fullName>
    </submittedName>
</protein>
<gene>
    <name evidence="1" type="ORF">BECKTC1821F_GA0114240_1001132</name>
</gene>
<evidence type="ECO:0000313" key="1">
    <source>
        <dbReference type="EMBL" id="VFK51542.1"/>
    </source>
</evidence>